<proteinExistence type="predicted"/>
<organism evidence="1 2">
    <name type="scientific">Aphanomyces euteiches</name>
    <dbReference type="NCBI Taxonomy" id="100861"/>
    <lineage>
        <taxon>Eukaryota</taxon>
        <taxon>Sar</taxon>
        <taxon>Stramenopiles</taxon>
        <taxon>Oomycota</taxon>
        <taxon>Saprolegniomycetes</taxon>
        <taxon>Saprolegniales</taxon>
        <taxon>Verrucalvaceae</taxon>
        <taxon>Aphanomyces</taxon>
    </lineage>
</organism>
<dbReference type="Proteomes" id="UP000481153">
    <property type="component" value="Unassembled WGS sequence"/>
</dbReference>
<keyword evidence="2" id="KW-1185">Reference proteome</keyword>
<protein>
    <submittedName>
        <fullName evidence="1">Uncharacterized protein</fullName>
    </submittedName>
</protein>
<accession>A0A6G0WJR1</accession>
<evidence type="ECO:0000313" key="1">
    <source>
        <dbReference type="EMBL" id="KAF0727496.1"/>
    </source>
</evidence>
<gene>
    <name evidence="1" type="ORF">Ae201684_014517</name>
</gene>
<evidence type="ECO:0000313" key="2">
    <source>
        <dbReference type="Proteomes" id="UP000481153"/>
    </source>
</evidence>
<sequence length="78" mass="8927">MRCTGIKTTLTFYEEVQFMTSSNNDMAVTKHQTKNISVYLKNTTKITQATSAWMLLQSSVVIWEFQCPSNNCGKLKKK</sequence>
<comment type="caution">
    <text evidence="1">The sequence shown here is derived from an EMBL/GenBank/DDBJ whole genome shotgun (WGS) entry which is preliminary data.</text>
</comment>
<dbReference type="AlphaFoldDB" id="A0A6G0WJR1"/>
<name>A0A6G0WJR1_9STRA</name>
<reference evidence="1 2" key="1">
    <citation type="submission" date="2019-07" db="EMBL/GenBank/DDBJ databases">
        <title>Genomics analysis of Aphanomyces spp. identifies a new class of oomycete effector associated with host adaptation.</title>
        <authorList>
            <person name="Gaulin E."/>
        </authorList>
    </citation>
    <scope>NUCLEOTIDE SEQUENCE [LARGE SCALE GENOMIC DNA]</scope>
    <source>
        <strain evidence="1 2">ATCC 201684</strain>
    </source>
</reference>
<dbReference type="EMBL" id="VJMJ01000194">
    <property type="protein sequence ID" value="KAF0727496.1"/>
    <property type="molecule type" value="Genomic_DNA"/>
</dbReference>